<proteinExistence type="predicted"/>
<feature type="region of interest" description="Disordered" evidence="1">
    <location>
        <begin position="1"/>
        <end position="44"/>
    </location>
</feature>
<sequence length="75" mass="8111">MAYSSSSTTGSETEERDTRCSVCRGRSDISHPLSPSSQAKKGTGERVSLNRVVRLLLCNSEVRLLCNSGNALFTC</sequence>
<dbReference type="AlphaFoldDB" id="A0A1J7H0X0"/>
<gene>
    <name evidence="2" type="ORF">TanjilG_29144</name>
</gene>
<dbReference type="EMBL" id="CM007372">
    <property type="protein sequence ID" value="OIW00154.1"/>
    <property type="molecule type" value="Genomic_DNA"/>
</dbReference>
<evidence type="ECO:0000313" key="3">
    <source>
        <dbReference type="Proteomes" id="UP000188354"/>
    </source>
</evidence>
<dbReference type="Gramene" id="OIW00154">
    <property type="protein sequence ID" value="OIW00154"/>
    <property type="gene ID" value="TanjilG_29144"/>
</dbReference>
<dbReference type="Proteomes" id="UP000188354">
    <property type="component" value="Chromosome LG12"/>
</dbReference>
<accession>A0A1J7H0X0</accession>
<reference evidence="2 3" key="1">
    <citation type="journal article" date="2017" name="Plant Biotechnol. J.">
        <title>A comprehensive draft genome sequence for lupin (Lupinus angustifolius), an emerging health food: insights into plant-microbe interactions and legume evolution.</title>
        <authorList>
            <person name="Hane J.K."/>
            <person name="Ming Y."/>
            <person name="Kamphuis L.G."/>
            <person name="Nelson M.N."/>
            <person name="Garg G."/>
            <person name="Atkins C.A."/>
            <person name="Bayer P.E."/>
            <person name="Bravo A."/>
            <person name="Bringans S."/>
            <person name="Cannon S."/>
            <person name="Edwards D."/>
            <person name="Foley R."/>
            <person name="Gao L.L."/>
            <person name="Harrison M.J."/>
            <person name="Huang W."/>
            <person name="Hurgobin B."/>
            <person name="Li S."/>
            <person name="Liu C.W."/>
            <person name="McGrath A."/>
            <person name="Morahan G."/>
            <person name="Murray J."/>
            <person name="Weller J."/>
            <person name="Jian J."/>
            <person name="Singh K.B."/>
        </authorList>
    </citation>
    <scope>NUCLEOTIDE SEQUENCE [LARGE SCALE GENOMIC DNA]</scope>
    <source>
        <strain evidence="3">cv. Tanjil</strain>
        <tissue evidence="2">Whole plant</tissue>
    </source>
</reference>
<protein>
    <submittedName>
        <fullName evidence="2">Uncharacterized protein</fullName>
    </submittedName>
</protein>
<keyword evidence="3" id="KW-1185">Reference proteome</keyword>
<evidence type="ECO:0000313" key="2">
    <source>
        <dbReference type="EMBL" id="OIW00154.1"/>
    </source>
</evidence>
<feature type="compositionally biased region" description="Low complexity" evidence="1">
    <location>
        <begin position="1"/>
        <end position="11"/>
    </location>
</feature>
<evidence type="ECO:0000256" key="1">
    <source>
        <dbReference type="SAM" id="MobiDB-lite"/>
    </source>
</evidence>
<organism evidence="2 3">
    <name type="scientific">Lupinus angustifolius</name>
    <name type="common">Narrow-leaved blue lupine</name>
    <dbReference type="NCBI Taxonomy" id="3871"/>
    <lineage>
        <taxon>Eukaryota</taxon>
        <taxon>Viridiplantae</taxon>
        <taxon>Streptophyta</taxon>
        <taxon>Embryophyta</taxon>
        <taxon>Tracheophyta</taxon>
        <taxon>Spermatophyta</taxon>
        <taxon>Magnoliopsida</taxon>
        <taxon>eudicotyledons</taxon>
        <taxon>Gunneridae</taxon>
        <taxon>Pentapetalae</taxon>
        <taxon>rosids</taxon>
        <taxon>fabids</taxon>
        <taxon>Fabales</taxon>
        <taxon>Fabaceae</taxon>
        <taxon>Papilionoideae</taxon>
        <taxon>50 kb inversion clade</taxon>
        <taxon>genistoids sensu lato</taxon>
        <taxon>core genistoids</taxon>
        <taxon>Genisteae</taxon>
        <taxon>Lupinus</taxon>
    </lineage>
</organism>
<name>A0A1J7H0X0_LUPAN</name>